<evidence type="ECO:0000256" key="9">
    <source>
        <dbReference type="ARBA" id="ARBA00023277"/>
    </source>
</evidence>
<keyword evidence="5 10" id="KW-0321">Glycogen metabolism</keyword>
<dbReference type="CDD" id="cd02855">
    <property type="entry name" value="E_set_GBE_prok_N"/>
    <property type="match status" value="1"/>
</dbReference>
<dbReference type="InterPro" id="IPR006047">
    <property type="entry name" value="GH13_cat_dom"/>
</dbReference>
<dbReference type="HAMAP" id="MF_00685">
    <property type="entry name" value="GlgB"/>
    <property type="match status" value="1"/>
</dbReference>
<dbReference type="Gene3D" id="2.60.40.10">
    <property type="entry name" value="Immunoglobulins"/>
    <property type="match status" value="2"/>
</dbReference>
<evidence type="ECO:0000256" key="1">
    <source>
        <dbReference type="ARBA" id="ARBA00000826"/>
    </source>
</evidence>
<evidence type="ECO:0000259" key="12">
    <source>
        <dbReference type="SMART" id="SM00642"/>
    </source>
</evidence>
<dbReference type="Proteomes" id="UP000515703">
    <property type="component" value="Chromosome"/>
</dbReference>
<dbReference type="AlphaFoldDB" id="A0A7I8DM71"/>
<keyword evidence="8 10" id="KW-0320">Glycogen biosynthesis</keyword>
<dbReference type="UniPathway" id="UPA00164"/>
<sequence length="753" mass="86716">MEDILYSLMDWAGIEAIIFSEEDHPRDILGPHLIDEGLLIQAYIPTAIEVKVKLQKTEKEYSMVMEEESFYAVLIPKLKRISAYTLIVTYDNGETKEIIDPYFYQQILTDIDLNRFSKGIHYTIYDKLGAHPMEINGVKGVHFAVWAPNSVRVSVVGDFNLWDGRRHPMNRLKDSGIFELFIPGLTEGEIYKYEIKVKGGMVVLKADPYANRAELRPNNASIVYDLTTYQWKDSDWLHTRKIKNYKNEPMNILELHLGSFRKPISSDREFYNYKELAPMVSDYVLEMGYTHVELMPVMEHPFDGSWGYQVTGYYAPTARYGSPDDFMYFIDFLHEKGIGVILDWVPAHFPKDSFGLASFDGTCLYEHLDPRQGTHPHWGTLIYNYGRPQVSLFLIANALFWIEKYHIDGIRMDAVASMLYLDYGKNSGEWVANKHGGNENLEAMEMLKHLNSIVKKRKDGVVLIAEESTAWPKITGALEEGGLGFDLKWNMGWMNDFTGYMKTDPLFRKGRHGELTFSMVYAYSEKFILVLSHDEVVHGKGSMIQKMPGNPEDKFSNLRAAYGFMMCHPGKKLLFMGQDFAQFKEWDEKKEIDWELLKEEPNAALNLYVKELNNLYKKNAALYALDFEEKGFEWISSLDADHSIVVFTRKTENINDTLLVVCNFTPVPYENFLIGVPFAGKYKEIFSSDYERFGGKGYCNKRLKQSKHKEADGREHSLSVIVPPLGISVYSCVPTDAVKTKKTVKDIVREKRR</sequence>
<reference evidence="13 14" key="1">
    <citation type="submission" date="2020-08" db="EMBL/GenBank/DDBJ databases">
        <title>Draft genome sequencing of an Anaerocolumna strain isolated from anoxic soil subjected to BSD treatment.</title>
        <authorList>
            <person name="Uek A."/>
            <person name="Tonouchi A."/>
        </authorList>
    </citation>
    <scope>NUCLEOTIDE SEQUENCE [LARGE SCALE GENOMIC DNA]</scope>
    <source>
        <strain evidence="13 14">CTTW</strain>
    </source>
</reference>
<comment type="similarity">
    <text evidence="4 10">Belongs to the glycosyl hydrolase 13 family. GlgB subfamily.</text>
</comment>
<dbReference type="InterPro" id="IPR006407">
    <property type="entry name" value="GlgB"/>
</dbReference>
<name>A0A7I8DM71_9FIRM</name>
<dbReference type="EC" id="2.4.1.18" evidence="10"/>
<feature type="active site" description="Nucleophile" evidence="10 11">
    <location>
        <position position="413"/>
    </location>
</feature>
<evidence type="ECO:0000256" key="11">
    <source>
        <dbReference type="PIRSR" id="PIRSR000463-1"/>
    </source>
</evidence>
<dbReference type="SUPFAM" id="SSF81296">
    <property type="entry name" value="E set domains"/>
    <property type="match status" value="1"/>
</dbReference>
<keyword evidence="6 10" id="KW-0328">Glycosyltransferase</keyword>
<dbReference type="Gene3D" id="2.60.40.1180">
    <property type="entry name" value="Golgi alpha-mannosidase II"/>
    <property type="match status" value="1"/>
</dbReference>
<reference evidence="13 14" key="2">
    <citation type="submission" date="2020-08" db="EMBL/GenBank/DDBJ databases">
        <authorList>
            <person name="Ueki A."/>
            <person name="Tonouchi A."/>
        </authorList>
    </citation>
    <scope>NUCLEOTIDE SEQUENCE [LARGE SCALE GENOMIC DNA]</scope>
    <source>
        <strain evidence="13 14">CTTW</strain>
    </source>
</reference>
<dbReference type="PANTHER" id="PTHR43651">
    <property type="entry name" value="1,4-ALPHA-GLUCAN-BRANCHING ENZYME"/>
    <property type="match status" value="1"/>
</dbReference>
<dbReference type="Pfam" id="PF00128">
    <property type="entry name" value="Alpha-amylase"/>
    <property type="match status" value="1"/>
</dbReference>
<dbReference type="NCBIfam" id="NF003811">
    <property type="entry name" value="PRK05402.1"/>
    <property type="match status" value="1"/>
</dbReference>
<dbReference type="InterPro" id="IPR017853">
    <property type="entry name" value="GH"/>
</dbReference>
<feature type="domain" description="Glycosyl hydrolase family 13 catalytic" evidence="12">
    <location>
        <begin position="263"/>
        <end position="616"/>
    </location>
</feature>
<dbReference type="GO" id="GO:0043169">
    <property type="term" value="F:cation binding"/>
    <property type="evidence" value="ECO:0007669"/>
    <property type="project" value="InterPro"/>
</dbReference>
<evidence type="ECO:0000256" key="7">
    <source>
        <dbReference type="ARBA" id="ARBA00022679"/>
    </source>
</evidence>
<proteinExistence type="inferred from homology"/>
<dbReference type="GO" id="GO:0005829">
    <property type="term" value="C:cytosol"/>
    <property type="evidence" value="ECO:0007669"/>
    <property type="project" value="TreeGrafter"/>
</dbReference>
<evidence type="ECO:0000313" key="13">
    <source>
        <dbReference type="EMBL" id="BCJ99479.1"/>
    </source>
</evidence>
<dbReference type="InterPro" id="IPR044143">
    <property type="entry name" value="GlgB_N_E_set_prok"/>
</dbReference>
<keyword evidence="7 10" id="KW-0808">Transferase</keyword>
<dbReference type="NCBIfam" id="TIGR01515">
    <property type="entry name" value="branching_enzym"/>
    <property type="match status" value="1"/>
</dbReference>
<dbReference type="EMBL" id="AP023368">
    <property type="protein sequence ID" value="BCJ99479.1"/>
    <property type="molecule type" value="Genomic_DNA"/>
</dbReference>
<evidence type="ECO:0000256" key="8">
    <source>
        <dbReference type="ARBA" id="ARBA00023056"/>
    </source>
</evidence>
<dbReference type="Pfam" id="PF02922">
    <property type="entry name" value="CBM_48"/>
    <property type="match status" value="1"/>
</dbReference>
<dbReference type="FunFam" id="3.20.20.80:FF:000003">
    <property type="entry name" value="1,4-alpha-glucan branching enzyme GlgB"/>
    <property type="match status" value="1"/>
</dbReference>
<keyword evidence="14" id="KW-1185">Reference proteome</keyword>
<evidence type="ECO:0000256" key="3">
    <source>
        <dbReference type="ARBA" id="ARBA00004964"/>
    </source>
</evidence>
<dbReference type="GO" id="GO:0004553">
    <property type="term" value="F:hydrolase activity, hydrolyzing O-glycosyl compounds"/>
    <property type="evidence" value="ECO:0007669"/>
    <property type="project" value="InterPro"/>
</dbReference>
<dbReference type="SMART" id="SM00642">
    <property type="entry name" value="Aamy"/>
    <property type="match status" value="1"/>
</dbReference>
<evidence type="ECO:0000256" key="2">
    <source>
        <dbReference type="ARBA" id="ARBA00002953"/>
    </source>
</evidence>
<dbReference type="InterPro" id="IPR014756">
    <property type="entry name" value="Ig_E-set"/>
</dbReference>
<evidence type="ECO:0000256" key="6">
    <source>
        <dbReference type="ARBA" id="ARBA00022676"/>
    </source>
</evidence>
<keyword evidence="9 10" id="KW-0119">Carbohydrate metabolism</keyword>
<feature type="active site" description="Proton donor" evidence="10 11">
    <location>
        <position position="466"/>
    </location>
</feature>
<dbReference type="Pfam" id="PF22019">
    <property type="entry name" value="GlgB_N"/>
    <property type="match status" value="1"/>
</dbReference>
<evidence type="ECO:0000256" key="10">
    <source>
        <dbReference type="HAMAP-Rule" id="MF_00685"/>
    </source>
</evidence>
<dbReference type="InterPro" id="IPR013780">
    <property type="entry name" value="Glyco_hydro_b"/>
</dbReference>
<dbReference type="FunFam" id="2.60.40.10:FF:000169">
    <property type="entry name" value="1,4-alpha-glucan branching enzyme GlgB"/>
    <property type="match status" value="1"/>
</dbReference>
<comment type="function">
    <text evidence="2 10">Catalyzes the formation of the alpha-1,6-glucosidic linkages in glycogen by scission of a 1,4-alpha-linked oligosaccharide from growing alpha-1,4-glucan chains and the subsequent attachment of the oligosaccharide to the alpha-1,6 position.</text>
</comment>
<dbReference type="Gene3D" id="3.20.20.80">
    <property type="entry name" value="Glycosidases"/>
    <property type="match status" value="1"/>
</dbReference>
<comment type="subunit">
    <text evidence="10">Monomer.</text>
</comment>
<dbReference type="Pfam" id="PF02806">
    <property type="entry name" value="Alpha-amylase_C"/>
    <property type="match status" value="1"/>
</dbReference>
<comment type="pathway">
    <text evidence="3 10">Glycan biosynthesis; glycogen biosynthesis.</text>
</comment>
<dbReference type="PIRSF" id="PIRSF000463">
    <property type="entry name" value="GlgB"/>
    <property type="match status" value="1"/>
</dbReference>
<dbReference type="CDD" id="cd11322">
    <property type="entry name" value="AmyAc_Glg_BE"/>
    <property type="match status" value="1"/>
</dbReference>
<dbReference type="InterPro" id="IPR013783">
    <property type="entry name" value="Ig-like_fold"/>
</dbReference>
<dbReference type="GO" id="GO:0005978">
    <property type="term" value="P:glycogen biosynthetic process"/>
    <property type="evidence" value="ECO:0007669"/>
    <property type="project" value="UniProtKB-UniRule"/>
</dbReference>
<evidence type="ECO:0000313" key="14">
    <source>
        <dbReference type="Proteomes" id="UP000515703"/>
    </source>
</evidence>
<dbReference type="KEGG" id="acht:bsdcttw_25200"/>
<dbReference type="PANTHER" id="PTHR43651:SF3">
    <property type="entry name" value="1,4-ALPHA-GLUCAN-BRANCHING ENZYME"/>
    <property type="match status" value="1"/>
</dbReference>
<dbReference type="SUPFAM" id="SSF51445">
    <property type="entry name" value="(Trans)glycosidases"/>
    <property type="match status" value="1"/>
</dbReference>
<dbReference type="SUPFAM" id="SSF51011">
    <property type="entry name" value="Glycosyl hydrolase domain"/>
    <property type="match status" value="1"/>
</dbReference>
<dbReference type="InterPro" id="IPR004193">
    <property type="entry name" value="Glyco_hydro_13_N"/>
</dbReference>
<dbReference type="GO" id="GO:0003844">
    <property type="term" value="F:1,4-alpha-glucan branching enzyme activity"/>
    <property type="evidence" value="ECO:0007669"/>
    <property type="project" value="UniProtKB-UniRule"/>
</dbReference>
<accession>A0A7I8DM71</accession>
<comment type="catalytic activity">
    <reaction evidence="1 10">
        <text>Transfers a segment of a (1-&gt;4)-alpha-D-glucan chain to a primary hydroxy group in a similar glucan chain.</text>
        <dbReference type="EC" id="2.4.1.18"/>
    </reaction>
</comment>
<gene>
    <name evidence="10 13" type="primary">glgB</name>
    <name evidence="13" type="ORF">bsdcttw_25200</name>
</gene>
<evidence type="ECO:0000256" key="4">
    <source>
        <dbReference type="ARBA" id="ARBA00009000"/>
    </source>
</evidence>
<dbReference type="NCBIfam" id="NF008967">
    <property type="entry name" value="PRK12313.1"/>
    <property type="match status" value="1"/>
</dbReference>
<dbReference type="FunFam" id="2.60.40.1180:FF:000002">
    <property type="entry name" value="1,4-alpha-glucan branching enzyme GlgB"/>
    <property type="match status" value="1"/>
</dbReference>
<protein>
    <recommendedName>
        <fullName evidence="10">1,4-alpha-glucan branching enzyme GlgB</fullName>
        <ecNumber evidence="10">2.4.1.18</ecNumber>
    </recommendedName>
    <alternativeName>
        <fullName evidence="10">1,4-alpha-D-glucan:1,4-alpha-D-glucan 6-glucosyl-transferase</fullName>
    </alternativeName>
    <alternativeName>
        <fullName evidence="10">Alpha-(1-&gt;4)-glucan branching enzyme</fullName>
    </alternativeName>
    <alternativeName>
        <fullName evidence="10">Glycogen branching enzyme</fullName>
        <shortName evidence="10">BE</shortName>
    </alternativeName>
</protein>
<organism evidence="13 14">
    <name type="scientific">Anaerocolumna chitinilytica</name>
    <dbReference type="NCBI Taxonomy" id="1727145"/>
    <lineage>
        <taxon>Bacteria</taxon>
        <taxon>Bacillati</taxon>
        <taxon>Bacillota</taxon>
        <taxon>Clostridia</taxon>
        <taxon>Lachnospirales</taxon>
        <taxon>Lachnospiraceae</taxon>
        <taxon>Anaerocolumna</taxon>
    </lineage>
</organism>
<dbReference type="InterPro" id="IPR054169">
    <property type="entry name" value="GlgB_N"/>
</dbReference>
<dbReference type="InterPro" id="IPR006048">
    <property type="entry name" value="A-amylase/branching_C"/>
</dbReference>
<dbReference type="InterPro" id="IPR037439">
    <property type="entry name" value="Branching_enzy"/>
</dbReference>
<evidence type="ECO:0000256" key="5">
    <source>
        <dbReference type="ARBA" id="ARBA00022600"/>
    </source>
</evidence>